<proteinExistence type="predicted"/>
<dbReference type="Proteomes" id="UP000652761">
    <property type="component" value="Unassembled WGS sequence"/>
</dbReference>
<reference evidence="1" key="1">
    <citation type="submission" date="2017-07" db="EMBL/GenBank/DDBJ databases">
        <title>Taro Niue Genome Assembly and Annotation.</title>
        <authorList>
            <person name="Atibalentja N."/>
            <person name="Keating K."/>
            <person name="Fields C.J."/>
        </authorList>
    </citation>
    <scope>NUCLEOTIDE SEQUENCE</scope>
    <source>
        <strain evidence="1">Niue_2</strain>
        <tissue evidence="1">Leaf</tissue>
    </source>
</reference>
<dbReference type="EMBL" id="NMUH01000986">
    <property type="protein sequence ID" value="MQL87555.1"/>
    <property type="molecule type" value="Genomic_DNA"/>
</dbReference>
<feature type="non-terminal residue" evidence="1">
    <location>
        <position position="248"/>
    </location>
</feature>
<organism evidence="1 2">
    <name type="scientific">Colocasia esculenta</name>
    <name type="common">Wild taro</name>
    <name type="synonym">Arum esculentum</name>
    <dbReference type="NCBI Taxonomy" id="4460"/>
    <lineage>
        <taxon>Eukaryota</taxon>
        <taxon>Viridiplantae</taxon>
        <taxon>Streptophyta</taxon>
        <taxon>Embryophyta</taxon>
        <taxon>Tracheophyta</taxon>
        <taxon>Spermatophyta</taxon>
        <taxon>Magnoliopsida</taxon>
        <taxon>Liliopsida</taxon>
        <taxon>Araceae</taxon>
        <taxon>Aroideae</taxon>
        <taxon>Colocasieae</taxon>
        <taxon>Colocasia</taxon>
    </lineage>
</organism>
<accession>A0A843UVE3</accession>
<comment type="caution">
    <text evidence="1">The sequence shown here is derived from an EMBL/GenBank/DDBJ whole genome shotgun (WGS) entry which is preliminary data.</text>
</comment>
<protein>
    <submittedName>
        <fullName evidence="1">Uncharacterized protein</fullName>
    </submittedName>
</protein>
<sequence length="248" mass="26650">GRVSNKLGSSAARLERWRSGERLGKTWSSSTSLCINPENLQRVIIIQSVDTLSQIGTKGFLGRSLVSTLPDPVSTLPDPVSTLLDPVSTLLDPMSTLLDPVSTPCTDLELGLVSTLLDPVSTLLDHFFIFCPVFEALCRHHVDTLSQIGTKGFLGRSLVSTLPDPMSTLPDPVSTLLDHVSTLPDPVSTLLDPVSTPCTDLLTGYSGSWGQTFLAKVVSTHLLLVSTQCFKAKAECCRNSEVVSTLDQ</sequence>
<name>A0A843UVE3_COLES</name>
<evidence type="ECO:0000313" key="2">
    <source>
        <dbReference type="Proteomes" id="UP000652761"/>
    </source>
</evidence>
<feature type="non-terminal residue" evidence="1">
    <location>
        <position position="1"/>
    </location>
</feature>
<evidence type="ECO:0000313" key="1">
    <source>
        <dbReference type="EMBL" id="MQL87555.1"/>
    </source>
</evidence>
<dbReference type="OrthoDB" id="8942159at2759"/>
<keyword evidence="2" id="KW-1185">Reference proteome</keyword>
<dbReference type="AlphaFoldDB" id="A0A843UVE3"/>
<gene>
    <name evidence="1" type="ORF">Taro_020104</name>
</gene>